<evidence type="ECO:0000313" key="1">
    <source>
        <dbReference type="EMBL" id="CAG8035438.1"/>
    </source>
</evidence>
<protein>
    <submittedName>
        <fullName evidence="1">Uncharacterized protein</fullName>
    </submittedName>
</protein>
<name>A0A9W4HJW4_PENNA</name>
<accession>A0A9W4HJW4</accession>
<evidence type="ECO:0000313" key="2">
    <source>
        <dbReference type="Proteomes" id="UP001153461"/>
    </source>
</evidence>
<dbReference type="AlphaFoldDB" id="A0A9W4HJW4"/>
<proteinExistence type="predicted"/>
<dbReference type="EMBL" id="CAJVNV010000094">
    <property type="protein sequence ID" value="CAG8035438.1"/>
    <property type="molecule type" value="Genomic_DNA"/>
</dbReference>
<comment type="caution">
    <text evidence="1">The sequence shown here is derived from an EMBL/GenBank/DDBJ whole genome shotgun (WGS) entry which is preliminary data.</text>
</comment>
<reference evidence="1" key="1">
    <citation type="submission" date="2021-07" db="EMBL/GenBank/DDBJ databases">
        <authorList>
            <person name="Branca A.L. A."/>
        </authorList>
    </citation>
    <scope>NUCLEOTIDE SEQUENCE</scope>
</reference>
<dbReference type="Proteomes" id="UP001153461">
    <property type="component" value="Unassembled WGS sequence"/>
</dbReference>
<gene>
    <name evidence="1" type="ORF">PNAL_LOCUS2853</name>
</gene>
<organism evidence="1 2">
    <name type="scientific">Penicillium nalgiovense</name>
    <dbReference type="NCBI Taxonomy" id="60175"/>
    <lineage>
        <taxon>Eukaryota</taxon>
        <taxon>Fungi</taxon>
        <taxon>Dikarya</taxon>
        <taxon>Ascomycota</taxon>
        <taxon>Pezizomycotina</taxon>
        <taxon>Eurotiomycetes</taxon>
        <taxon>Eurotiomycetidae</taxon>
        <taxon>Eurotiales</taxon>
        <taxon>Aspergillaceae</taxon>
        <taxon>Penicillium</taxon>
    </lineage>
</organism>
<sequence length="228" mass="26642">MVRPQRGVTCVRNKRTGHDLSLDVVTLPESFSDKVPFRAQHLVLQAVQKILEQSGFRFVQHLLPQECHSFDWECAESMELHKLFPFLDQHKEKICFQGFRQILIKLHRMRGMVTSIRHAAVHRIVQDRKSFLGMLQTAVAFTRCIGDDKCTQQLGCLCISLDTFLAKLNERSNHLQERIRFQISLCQSRPKELMQRRVLLPNAIKKVTEQSEQTFNLQVQEFVRKNLC</sequence>
<dbReference type="OrthoDB" id="4822at2759"/>